<evidence type="ECO:0000256" key="2">
    <source>
        <dbReference type="SAM" id="Phobius"/>
    </source>
</evidence>
<proteinExistence type="predicted"/>
<reference evidence="3 6" key="2">
    <citation type="submission" date="2019-07" db="EMBL/GenBank/DDBJ databases">
        <title>Whole genome shotgun sequence of Halomonas cupida NBRC 102219.</title>
        <authorList>
            <person name="Hosoyama A."/>
            <person name="Uohara A."/>
            <person name="Ohji S."/>
            <person name="Ichikawa N."/>
        </authorList>
    </citation>
    <scope>NUCLEOTIDE SEQUENCE [LARGE SCALE GENOMIC DNA]</scope>
    <source>
        <strain evidence="3 6">NBRC 102219</strain>
    </source>
</reference>
<dbReference type="EMBL" id="BJXU01000106">
    <property type="protein sequence ID" value="GEN24707.1"/>
    <property type="molecule type" value="Genomic_DNA"/>
</dbReference>
<evidence type="ECO:0000313" key="3">
    <source>
        <dbReference type="EMBL" id="GEN24707.1"/>
    </source>
</evidence>
<keyword evidence="6" id="KW-1185">Reference proteome</keyword>
<reference evidence="4 5" key="1">
    <citation type="submission" date="2016-11" db="EMBL/GenBank/DDBJ databases">
        <authorList>
            <person name="Jaros S."/>
            <person name="Januszkiewicz K."/>
            <person name="Wedrychowicz H."/>
        </authorList>
    </citation>
    <scope>NUCLEOTIDE SEQUENCE [LARGE SCALE GENOMIC DNA]</scope>
    <source>
        <strain evidence="4 5">DSM 4740</strain>
    </source>
</reference>
<accession>A0A1M7C1C8</accession>
<feature type="transmembrane region" description="Helical" evidence="2">
    <location>
        <begin position="78"/>
        <end position="108"/>
    </location>
</feature>
<gene>
    <name evidence="3" type="ORF">HCU01_26560</name>
    <name evidence="4" type="ORF">SAMN05660971_00926</name>
</gene>
<protein>
    <submittedName>
        <fullName evidence="3 4">Membrane protein</fullName>
    </submittedName>
</protein>
<keyword evidence="2" id="KW-0472">Membrane</keyword>
<evidence type="ECO:0000313" key="4">
    <source>
        <dbReference type="EMBL" id="SHL61021.1"/>
    </source>
</evidence>
<name>A0A1M7C1C8_9GAMM</name>
<dbReference type="STRING" id="44933.SAMN05660971_00926"/>
<feature type="transmembrane region" description="Helical" evidence="2">
    <location>
        <begin position="34"/>
        <end position="57"/>
    </location>
</feature>
<evidence type="ECO:0000313" key="5">
    <source>
        <dbReference type="Proteomes" id="UP000184123"/>
    </source>
</evidence>
<evidence type="ECO:0000256" key="1">
    <source>
        <dbReference type="SAM" id="MobiDB-lite"/>
    </source>
</evidence>
<evidence type="ECO:0000313" key="6">
    <source>
        <dbReference type="Proteomes" id="UP000321726"/>
    </source>
</evidence>
<feature type="region of interest" description="Disordered" evidence="1">
    <location>
        <begin position="1"/>
        <end position="20"/>
    </location>
</feature>
<sequence>MSGNPLQPHEPQVEPSEPPPGGAPVDTTMVLVGYGLLLAQPFTAFTAIISVVIAYVYRGKGPEWLDDHYRYQIRTFWIGLLYGLIASVLVFVVIGLPLLLALTIWLIVRCIKGFKALQEHRSPDNIDSWLI</sequence>
<dbReference type="EMBL" id="FRCA01000002">
    <property type="protein sequence ID" value="SHL61021.1"/>
    <property type="molecule type" value="Genomic_DNA"/>
</dbReference>
<dbReference type="RefSeq" id="WP_073433872.1">
    <property type="nucleotide sequence ID" value="NZ_BJXU01000106.1"/>
</dbReference>
<dbReference type="AlphaFoldDB" id="A0A1M7C1C8"/>
<dbReference type="Proteomes" id="UP000184123">
    <property type="component" value="Unassembled WGS sequence"/>
</dbReference>
<keyword evidence="2" id="KW-0812">Transmembrane</keyword>
<keyword evidence="2" id="KW-1133">Transmembrane helix</keyword>
<dbReference type="Proteomes" id="UP000321726">
    <property type="component" value="Unassembled WGS sequence"/>
</dbReference>
<organism evidence="4 5">
    <name type="scientific">Halomonas cupida</name>
    <dbReference type="NCBI Taxonomy" id="44933"/>
    <lineage>
        <taxon>Bacteria</taxon>
        <taxon>Pseudomonadati</taxon>
        <taxon>Pseudomonadota</taxon>
        <taxon>Gammaproteobacteria</taxon>
        <taxon>Oceanospirillales</taxon>
        <taxon>Halomonadaceae</taxon>
        <taxon>Halomonas</taxon>
    </lineage>
</organism>